<reference evidence="2" key="1">
    <citation type="submission" date="2016-01" db="EMBL/GenBank/DDBJ databases">
        <authorList>
            <person name="Peeters C."/>
        </authorList>
    </citation>
    <scope>NUCLEOTIDE SEQUENCE</scope>
    <source>
        <strain evidence="2">LMG 29322</strain>
    </source>
</reference>
<accession>A0A157ZY02</accession>
<dbReference type="Proteomes" id="UP000054851">
    <property type="component" value="Unassembled WGS sequence"/>
</dbReference>
<evidence type="ECO:0000256" key="1">
    <source>
        <dbReference type="SAM" id="MobiDB-lite"/>
    </source>
</evidence>
<comment type="caution">
    <text evidence="2">The sequence shown here is derived from an EMBL/GenBank/DDBJ whole genome shotgun (WGS) entry which is preliminary data.</text>
</comment>
<dbReference type="AlphaFoldDB" id="A0A157ZY02"/>
<dbReference type="EMBL" id="FCOA02000003">
    <property type="protein sequence ID" value="SAK50411.1"/>
    <property type="molecule type" value="Genomic_DNA"/>
</dbReference>
<sequence>MAGLRTRDGDGIAHSNAGRGGRLSLAGLPVYRSFGVGISNQLIVGGHVEGHFAEHFGDH</sequence>
<gene>
    <name evidence="2" type="ORF">AWB79_01591</name>
</gene>
<feature type="region of interest" description="Disordered" evidence="1">
    <location>
        <begin position="1"/>
        <end position="22"/>
    </location>
</feature>
<evidence type="ECO:0000313" key="3">
    <source>
        <dbReference type="Proteomes" id="UP000054851"/>
    </source>
</evidence>
<name>A0A157ZY02_9BURK</name>
<protein>
    <submittedName>
        <fullName evidence="2">Uncharacterized protein</fullName>
    </submittedName>
</protein>
<proteinExistence type="predicted"/>
<feature type="compositionally biased region" description="Basic and acidic residues" evidence="1">
    <location>
        <begin position="1"/>
        <end position="11"/>
    </location>
</feature>
<evidence type="ECO:0000313" key="2">
    <source>
        <dbReference type="EMBL" id="SAK50411.1"/>
    </source>
</evidence>
<keyword evidence="3" id="KW-1185">Reference proteome</keyword>
<organism evidence="2 3">
    <name type="scientific">Caballeronia hypogeia</name>
    <dbReference type="NCBI Taxonomy" id="1777140"/>
    <lineage>
        <taxon>Bacteria</taxon>
        <taxon>Pseudomonadati</taxon>
        <taxon>Pseudomonadota</taxon>
        <taxon>Betaproteobacteria</taxon>
        <taxon>Burkholderiales</taxon>
        <taxon>Burkholderiaceae</taxon>
        <taxon>Caballeronia</taxon>
    </lineage>
</organism>